<dbReference type="EMBL" id="KK198757">
    <property type="protein sequence ID" value="KCW74847.1"/>
    <property type="molecule type" value="Genomic_DNA"/>
</dbReference>
<evidence type="ECO:0000313" key="1">
    <source>
        <dbReference type="EMBL" id="KCW74847.1"/>
    </source>
</evidence>
<gene>
    <name evidence="1" type="ORF">EUGRSUZ_E03583</name>
</gene>
<sequence length="84" mass="9421">MSERKSEIEKFNGSNNFVLWSIKMQALLTTQGLAKALDGEDELPIIVKAFERVKLMEKAKSIILLNLTDEVLIEVAEEKDATAL</sequence>
<evidence type="ECO:0008006" key="2">
    <source>
        <dbReference type="Google" id="ProtNLM"/>
    </source>
</evidence>
<protein>
    <recommendedName>
        <fullName evidence="2">Retrotransposon Copia-like N-terminal domain-containing protein</fullName>
    </recommendedName>
</protein>
<name>A0A059C911_EUCGR</name>
<reference evidence="1" key="1">
    <citation type="submission" date="2013-07" db="EMBL/GenBank/DDBJ databases">
        <title>The genome of Eucalyptus grandis.</title>
        <authorList>
            <person name="Schmutz J."/>
            <person name="Hayes R."/>
            <person name="Myburg A."/>
            <person name="Tuskan G."/>
            <person name="Grattapaglia D."/>
            <person name="Rokhsar D.S."/>
        </authorList>
    </citation>
    <scope>NUCLEOTIDE SEQUENCE</scope>
    <source>
        <tissue evidence="1">Leaf extractions</tissue>
    </source>
</reference>
<organism evidence="1">
    <name type="scientific">Eucalyptus grandis</name>
    <name type="common">Flooded gum</name>
    <dbReference type="NCBI Taxonomy" id="71139"/>
    <lineage>
        <taxon>Eukaryota</taxon>
        <taxon>Viridiplantae</taxon>
        <taxon>Streptophyta</taxon>
        <taxon>Embryophyta</taxon>
        <taxon>Tracheophyta</taxon>
        <taxon>Spermatophyta</taxon>
        <taxon>Magnoliopsida</taxon>
        <taxon>eudicotyledons</taxon>
        <taxon>Gunneridae</taxon>
        <taxon>Pentapetalae</taxon>
        <taxon>rosids</taxon>
        <taxon>malvids</taxon>
        <taxon>Myrtales</taxon>
        <taxon>Myrtaceae</taxon>
        <taxon>Myrtoideae</taxon>
        <taxon>Eucalypteae</taxon>
        <taxon>Eucalyptus</taxon>
    </lineage>
</organism>
<dbReference type="AlphaFoldDB" id="A0A059C911"/>
<dbReference type="OMA" id="LWRQCQK"/>
<dbReference type="InParanoid" id="A0A059C911"/>
<accession>A0A059C911</accession>
<proteinExistence type="predicted"/>
<dbReference type="Gramene" id="KCW74847">
    <property type="protein sequence ID" value="KCW74847"/>
    <property type="gene ID" value="EUGRSUZ_E03583"/>
</dbReference>